<evidence type="ECO:0000313" key="6">
    <source>
        <dbReference type="EMBL" id="KAL1619516.1"/>
    </source>
</evidence>
<evidence type="ECO:0000256" key="3">
    <source>
        <dbReference type="ARBA" id="ARBA00023002"/>
    </source>
</evidence>
<sequence length="520" mass="58370">MISSISIAAWALIPKENQHLQFTKWARQYGPIYSVILGTKTLIVVNSDEVVKDLLDKRSAIYSDRMDMYTTAEIASGGLRLLTMHYGPTWRMVPYQDLENKQMLNDLLDNPKAFVEHMRRYSSSLIASIVFGWRTTTYDDPKLWEFFHGFDKFSALAQTAGAALPDFFPILQKLPMALQFRQREAARLHAAEKAIYLGNWLGAKRAIAAGAARPCFCVDMARRQASEGFSDDLAAYIAGTLFEAGSDTTASTLNGFVQAMVLHPDAQRRAQAELDAVVGPARLPAVDDAPRLPVIGACVKEAMRWMPTAVLGGAPHAVMQDDEYRGYLIPKGAGVMMNIWGIHRDEKRYPQPDRFWPERYQGDVVGIAESATLADVSKRDQFGFGAGRRICQGEFLTSFPVRREDAVRETLTVGLGMHIAERTLFLGIARILWGFDIKPVIDEATGEPKPPEQDRLVGGLVMMPDKYEADIKPRSERHAEIMREAWTDIKKEFLDKETGQWNKIPEGMDLPKLRRQAEKG</sequence>
<keyword evidence="2" id="KW-0479">Metal-binding</keyword>
<keyword evidence="7" id="KW-1185">Reference proteome</keyword>
<keyword evidence="4" id="KW-0408">Iron</keyword>
<evidence type="ECO:0000256" key="1">
    <source>
        <dbReference type="ARBA" id="ARBA00010617"/>
    </source>
</evidence>
<keyword evidence="3" id="KW-0560">Oxidoreductase</keyword>
<dbReference type="InterPro" id="IPR001128">
    <property type="entry name" value="Cyt_P450"/>
</dbReference>
<evidence type="ECO:0000256" key="2">
    <source>
        <dbReference type="ARBA" id="ARBA00022723"/>
    </source>
</evidence>
<protein>
    <recommendedName>
        <fullName evidence="8">Cytochrome P450</fullName>
    </recommendedName>
</protein>
<dbReference type="PANTHER" id="PTHR46300:SF2">
    <property type="entry name" value="CYTOCHROME P450 MONOOXYGENASE ALNH-RELATED"/>
    <property type="match status" value="1"/>
</dbReference>
<dbReference type="SUPFAM" id="SSF48264">
    <property type="entry name" value="Cytochrome P450"/>
    <property type="match status" value="1"/>
</dbReference>
<proteinExistence type="inferred from homology"/>
<organism evidence="6 7">
    <name type="scientific">Neofusicoccum ribis</name>
    <dbReference type="NCBI Taxonomy" id="45134"/>
    <lineage>
        <taxon>Eukaryota</taxon>
        <taxon>Fungi</taxon>
        <taxon>Dikarya</taxon>
        <taxon>Ascomycota</taxon>
        <taxon>Pezizomycotina</taxon>
        <taxon>Dothideomycetes</taxon>
        <taxon>Dothideomycetes incertae sedis</taxon>
        <taxon>Botryosphaeriales</taxon>
        <taxon>Botryosphaeriaceae</taxon>
        <taxon>Neofusicoccum</taxon>
    </lineage>
</organism>
<dbReference type="Proteomes" id="UP001521116">
    <property type="component" value="Unassembled WGS sequence"/>
</dbReference>
<accession>A0ABR3SGC3</accession>
<comment type="similarity">
    <text evidence="1">Belongs to the cytochrome P450 family.</text>
</comment>
<dbReference type="Pfam" id="PF00067">
    <property type="entry name" value="p450"/>
    <property type="match status" value="2"/>
</dbReference>
<evidence type="ECO:0008006" key="8">
    <source>
        <dbReference type="Google" id="ProtNLM"/>
    </source>
</evidence>
<dbReference type="PANTHER" id="PTHR46300">
    <property type="entry name" value="P450, PUTATIVE (EUROFUNG)-RELATED-RELATED"/>
    <property type="match status" value="1"/>
</dbReference>
<evidence type="ECO:0000313" key="7">
    <source>
        <dbReference type="Proteomes" id="UP001521116"/>
    </source>
</evidence>
<evidence type="ECO:0000256" key="5">
    <source>
        <dbReference type="ARBA" id="ARBA00023033"/>
    </source>
</evidence>
<dbReference type="InterPro" id="IPR002401">
    <property type="entry name" value="Cyt_P450_E_grp-I"/>
</dbReference>
<reference evidence="6 7" key="1">
    <citation type="submission" date="2024-02" db="EMBL/GenBank/DDBJ databases">
        <title>De novo assembly and annotation of 12 fungi associated with fruit tree decline syndrome in Ontario, Canada.</title>
        <authorList>
            <person name="Sulman M."/>
            <person name="Ellouze W."/>
            <person name="Ilyukhin E."/>
        </authorList>
    </citation>
    <scope>NUCLEOTIDE SEQUENCE [LARGE SCALE GENOMIC DNA]</scope>
    <source>
        <strain evidence="6 7">M1-105</strain>
    </source>
</reference>
<dbReference type="InterPro" id="IPR036396">
    <property type="entry name" value="Cyt_P450_sf"/>
</dbReference>
<evidence type="ECO:0000256" key="4">
    <source>
        <dbReference type="ARBA" id="ARBA00023004"/>
    </source>
</evidence>
<comment type="caution">
    <text evidence="6">The sequence shown here is derived from an EMBL/GenBank/DDBJ whole genome shotgun (WGS) entry which is preliminary data.</text>
</comment>
<dbReference type="Gene3D" id="1.10.630.10">
    <property type="entry name" value="Cytochrome P450"/>
    <property type="match status" value="1"/>
</dbReference>
<dbReference type="PRINTS" id="PR00463">
    <property type="entry name" value="EP450I"/>
</dbReference>
<dbReference type="PRINTS" id="PR00385">
    <property type="entry name" value="P450"/>
</dbReference>
<name>A0ABR3SGC3_9PEZI</name>
<dbReference type="EMBL" id="JAJVDC020000186">
    <property type="protein sequence ID" value="KAL1619516.1"/>
    <property type="molecule type" value="Genomic_DNA"/>
</dbReference>
<gene>
    <name evidence="6" type="ORF">SLS56_010060</name>
</gene>
<keyword evidence="5" id="KW-0503">Monooxygenase</keyword>
<dbReference type="CDD" id="cd11065">
    <property type="entry name" value="CYP64-like"/>
    <property type="match status" value="1"/>
</dbReference>
<dbReference type="InterPro" id="IPR050364">
    <property type="entry name" value="Cytochrome_P450_fung"/>
</dbReference>